<dbReference type="SUPFAM" id="SSF53098">
    <property type="entry name" value="Ribonuclease H-like"/>
    <property type="match status" value="1"/>
</dbReference>
<protein>
    <recommendedName>
        <fullName evidence="1">RNase H type-1 domain-containing protein</fullName>
    </recommendedName>
</protein>
<dbReference type="InterPro" id="IPR036397">
    <property type="entry name" value="RNaseH_sf"/>
</dbReference>
<organism evidence="2 3">
    <name type="scientific">Polyporus arcularius HHB13444</name>
    <dbReference type="NCBI Taxonomy" id="1314778"/>
    <lineage>
        <taxon>Eukaryota</taxon>
        <taxon>Fungi</taxon>
        <taxon>Dikarya</taxon>
        <taxon>Basidiomycota</taxon>
        <taxon>Agaricomycotina</taxon>
        <taxon>Agaricomycetes</taxon>
        <taxon>Polyporales</taxon>
        <taxon>Polyporaceae</taxon>
        <taxon>Polyporus</taxon>
    </lineage>
</organism>
<dbReference type="InterPro" id="IPR012337">
    <property type="entry name" value="RNaseH-like_sf"/>
</dbReference>
<dbReference type="InterPro" id="IPR002156">
    <property type="entry name" value="RNaseH_domain"/>
</dbReference>
<name>A0A5C3NYK7_9APHY</name>
<dbReference type="Gene3D" id="3.30.420.10">
    <property type="entry name" value="Ribonuclease H-like superfamily/Ribonuclease H"/>
    <property type="match status" value="1"/>
</dbReference>
<dbReference type="PROSITE" id="PS50879">
    <property type="entry name" value="RNASE_H_1"/>
    <property type="match status" value="1"/>
</dbReference>
<dbReference type="GO" id="GO:0003676">
    <property type="term" value="F:nucleic acid binding"/>
    <property type="evidence" value="ECO:0007669"/>
    <property type="project" value="InterPro"/>
</dbReference>
<gene>
    <name evidence="2" type="ORF">K466DRAFT_634815</name>
</gene>
<evidence type="ECO:0000313" key="3">
    <source>
        <dbReference type="Proteomes" id="UP000308197"/>
    </source>
</evidence>
<dbReference type="Pfam" id="PF00075">
    <property type="entry name" value="RNase_H"/>
    <property type="match status" value="1"/>
</dbReference>
<dbReference type="InParanoid" id="A0A5C3NYK7"/>
<sequence>MTATLLATSTAGSRTRLTQVTDSRTTMDSLSKWKQRHEDAGYILQKNAHLTRRILAKLRARKAHTLFKWVKGHSGHPDNEAADRLAADGARKPRGDRVPFQLDPRFSVTGAKLQAMTQKLAYRAIRAMKDVAADPRPRTDANIDRILAGIREAYSMRLHSARVWTSLRSKHVSRNASQFMWMAIHDAYMIGTHWLRPNMSEELRERAICSACGVCETMTHIAFECNATGQGLIWSLLEDTWRLTDTKWHSPTWGTAFGAACAVFRTSEGSRKTATESLWCILCTEALHLIWKLRCERVITNEGRDFSESEITGRYYAALDGRLDLDRRTAAIAKGKKSMRPPEVEKIWLPILENPENLPPNWVVNGGVLVGIRRGR</sequence>
<reference evidence="2 3" key="1">
    <citation type="journal article" date="2019" name="Nat. Ecol. Evol.">
        <title>Megaphylogeny resolves global patterns of mushroom evolution.</title>
        <authorList>
            <person name="Varga T."/>
            <person name="Krizsan K."/>
            <person name="Foldi C."/>
            <person name="Dima B."/>
            <person name="Sanchez-Garcia M."/>
            <person name="Sanchez-Ramirez S."/>
            <person name="Szollosi G.J."/>
            <person name="Szarkandi J.G."/>
            <person name="Papp V."/>
            <person name="Albert L."/>
            <person name="Andreopoulos W."/>
            <person name="Angelini C."/>
            <person name="Antonin V."/>
            <person name="Barry K.W."/>
            <person name="Bougher N.L."/>
            <person name="Buchanan P."/>
            <person name="Buyck B."/>
            <person name="Bense V."/>
            <person name="Catcheside P."/>
            <person name="Chovatia M."/>
            <person name="Cooper J."/>
            <person name="Damon W."/>
            <person name="Desjardin D."/>
            <person name="Finy P."/>
            <person name="Geml J."/>
            <person name="Haridas S."/>
            <person name="Hughes K."/>
            <person name="Justo A."/>
            <person name="Karasinski D."/>
            <person name="Kautmanova I."/>
            <person name="Kiss B."/>
            <person name="Kocsube S."/>
            <person name="Kotiranta H."/>
            <person name="LaButti K.M."/>
            <person name="Lechner B.E."/>
            <person name="Liimatainen K."/>
            <person name="Lipzen A."/>
            <person name="Lukacs Z."/>
            <person name="Mihaltcheva S."/>
            <person name="Morgado L.N."/>
            <person name="Niskanen T."/>
            <person name="Noordeloos M.E."/>
            <person name="Ohm R.A."/>
            <person name="Ortiz-Santana B."/>
            <person name="Ovrebo C."/>
            <person name="Racz N."/>
            <person name="Riley R."/>
            <person name="Savchenko A."/>
            <person name="Shiryaev A."/>
            <person name="Soop K."/>
            <person name="Spirin V."/>
            <person name="Szebenyi C."/>
            <person name="Tomsovsky M."/>
            <person name="Tulloss R.E."/>
            <person name="Uehling J."/>
            <person name="Grigoriev I.V."/>
            <person name="Vagvolgyi C."/>
            <person name="Papp T."/>
            <person name="Martin F.M."/>
            <person name="Miettinen O."/>
            <person name="Hibbett D.S."/>
            <person name="Nagy L.G."/>
        </authorList>
    </citation>
    <scope>NUCLEOTIDE SEQUENCE [LARGE SCALE GENOMIC DNA]</scope>
    <source>
        <strain evidence="2 3">HHB13444</strain>
    </source>
</reference>
<accession>A0A5C3NYK7</accession>
<keyword evidence="3" id="KW-1185">Reference proteome</keyword>
<dbReference type="AlphaFoldDB" id="A0A5C3NYK7"/>
<feature type="domain" description="RNase H type-1" evidence="1">
    <location>
        <begin position="1"/>
        <end position="91"/>
    </location>
</feature>
<dbReference type="EMBL" id="ML211653">
    <property type="protein sequence ID" value="TFK81110.1"/>
    <property type="molecule type" value="Genomic_DNA"/>
</dbReference>
<dbReference type="STRING" id="1314778.A0A5C3NYK7"/>
<dbReference type="Proteomes" id="UP000308197">
    <property type="component" value="Unassembled WGS sequence"/>
</dbReference>
<proteinExistence type="predicted"/>
<evidence type="ECO:0000259" key="1">
    <source>
        <dbReference type="PROSITE" id="PS50879"/>
    </source>
</evidence>
<evidence type="ECO:0000313" key="2">
    <source>
        <dbReference type="EMBL" id="TFK81110.1"/>
    </source>
</evidence>
<dbReference type="GO" id="GO:0004523">
    <property type="term" value="F:RNA-DNA hybrid ribonuclease activity"/>
    <property type="evidence" value="ECO:0007669"/>
    <property type="project" value="InterPro"/>
</dbReference>